<dbReference type="Proteomes" id="UP000238430">
    <property type="component" value="Unassembled WGS sequence"/>
</dbReference>
<keyword evidence="2" id="KW-1185">Reference proteome</keyword>
<comment type="caution">
    <text evidence="1">The sequence shown here is derived from an EMBL/GenBank/DDBJ whole genome shotgun (WGS) entry which is preliminary data.</text>
</comment>
<dbReference type="RefSeq" id="WP_106680226.1">
    <property type="nucleotide sequence ID" value="NZ_JACHWV010000002.1"/>
</dbReference>
<protein>
    <submittedName>
        <fullName evidence="1">Uncharacterized protein</fullName>
    </submittedName>
</protein>
<name>A0A2T1N5P0_9FLAO</name>
<dbReference type="AlphaFoldDB" id="A0A2T1N5P0"/>
<gene>
    <name evidence="1" type="ORF">C7H61_12460</name>
</gene>
<reference evidence="1 2" key="1">
    <citation type="submission" date="2018-03" db="EMBL/GenBank/DDBJ databases">
        <title>Mesoflavibacter sp. HG37 and Mesoflavibacter sp. HG96 sp.nov., two marine bacteria isolated from seawater of Western Pacific Ocean.</title>
        <authorList>
            <person name="Cheng H."/>
            <person name="Wu Y.-H."/>
            <person name="Guo L.-L."/>
            <person name="Xu X.-W."/>
        </authorList>
    </citation>
    <scope>NUCLEOTIDE SEQUENCE [LARGE SCALE GENOMIC DNA]</scope>
    <source>
        <strain evidence="1 2">KCTC 42117</strain>
    </source>
</reference>
<organism evidence="1 2">
    <name type="scientific">Mesoflavibacter zeaxanthinifaciens subsp. sabulilitoris</name>
    <dbReference type="NCBI Taxonomy" id="1520893"/>
    <lineage>
        <taxon>Bacteria</taxon>
        <taxon>Pseudomonadati</taxon>
        <taxon>Bacteroidota</taxon>
        <taxon>Flavobacteriia</taxon>
        <taxon>Flavobacteriales</taxon>
        <taxon>Flavobacteriaceae</taxon>
        <taxon>Mesoflavibacter</taxon>
    </lineage>
</organism>
<dbReference type="EMBL" id="PXOT01000027">
    <property type="protein sequence ID" value="PSG86915.1"/>
    <property type="molecule type" value="Genomic_DNA"/>
</dbReference>
<sequence>MNKILALTYSFLILIQSFNINLDDISKINALIDHAQFHKEMYGDSFFDFLAEHYGEARDNHESEHKEHEDLPFKDNHHMCTHVNLSFISPNISFKISNEVFIEIPFNFFYKESFTSFVKPSVFQPPKHA</sequence>
<proteinExistence type="predicted"/>
<evidence type="ECO:0000313" key="2">
    <source>
        <dbReference type="Proteomes" id="UP000238430"/>
    </source>
</evidence>
<accession>A0A2T1N5P0</accession>
<dbReference type="OrthoDB" id="1446707at2"/>
<evidence type="ECO:0000313" key="1">
    <source>
        <dbReference type="EMBL" id="PSG86915.1"/>
    </source>
</evidence>